<dbReference type="GO" id="GO:0005524">
    <property type="term" value="F:ATP binding"/>
    <property type="evidence" value="ECO:0007669"/>
    <property type="project" value="UniProtKB-KW"/>
</dbReference>
<dbReference type="Gene3D" id="6.10.340.10">
    <property type="match status" value="1"/>
</dbReference>
<keyword evidence="8" id="KW-0547">Nucleotide-binding</keyword>
<comment type="subcellular location">
    <subcellularLocation>
        <location evidence="2">Cell membrane</location>
        <topology evidence="2">Multi-pass membrane protein</topology>
    </subcellularLocation>
</comment>
<reference evidence="15 17" key="1">
    <citation type="submission" date="2016-04" db="EMBL/GenBank/DDBJ databases">
        <title>Complete genome sequencing and analysis of CBMB27, Methylobacterium phyllosphaerae isolated from leaf tissues of rice (Oryza sativa L.).</title>
        <authorList>
            <person name="Lee Y."/>
            <person name="Hwangbo K."/>
            <person name="Chung H."/>
            <person name="Yoo J."/>
            <person name="Kim K.Y."/>
            <person name="Sa T.M."/>
            <person name="Um Y."/>
            <person name="Madhaiyan M."/>
        </authorList>
    </citation>
    <scope>NUCLEOTIDE SEQUENCE [LARGE SCALE GENOMIC DNA]</scope>
    <source>
        <strain evidence="15 17">CBMB27</strain>
    </source>
</reference>
<evidence type="ECO:0000256" key="11">
    <source>
        <dbReference type="ARBA" id="ARBA00022989"/>
    </source>
</evidence>
<reference evidence="16 18" key="2">
    <citation type="submission" date="2016-10" db="EMBL/GenBank/DDBJ databases">
        <authorList>
            <person name="Varghese N."/>
            <person name="Submissions S."/>
        </authorList>
    </citation>
    <scope>NUCLEOTIDE SEQUENCE [LARGE SCALE GENOMIC DNA]</scope>
    <source>
        <strain evidence="16 18">CBMB27</strain>
    </source>
</reference>
<dbReference type="InterPro" id="IPR003660">
    <property type="entry name" value="HAMP_dom"/>
</dbReference>
<evidence type="ECO:0000256" key="13">
    <source>
        <dbReference type="SAM" id="Phobius"/>
    </source>
</evidence>
<dbReference type="GO" id="GO:0016787">
    <property type="term" value="F:hydrolase activity"/>
    <property type="evidence" value="ECO:0007669"/>
    <property type="project" value="UniProtKB-KW"/>
</dbReference>
<evidence type="ECO:0000259" key="14">
    <source>
        <dbReference type="PROSITE" id="PS50885"/>
    </source>
</evidence>
<dbReference type="GO" id="GO:0005886">
    <property type="term" value="C:plasma membrane"/>
    <property type="evidence" value="ECO:0007669"/>
    <property type="project" value="UniProtKB-SubCell"/>
</dbReference>
<evidence type="ECO:0000313" key="15">
    <source>
        <dbReference type="EMBL" id="APT34757.1"/>
    </source>
</evidence>
<evidence type="ECO:0000256" key="2">
    <source>
        <dbReference type="ARBA" id="ARBA00004651"/>
    </source>
</evidence>
<dbReference type="EC" id="2.7.13.3" evidence="3"/>
<dbReference type="EMBL" id="FOPK01000024">
    <property type="protein sequence ID" value="SFH42763.1"/>
    <property type="molecule type" value="Genomic_DNA"/>
</dbReference>
<keyword evidence="15" id="KW-0378">Hydrolase</keyword>
<evidence type="ECO:0000256" key="8">
    <source>
        <dbReference type="ARBA" id="ARBA00022741"/>
    </source>
</evidence>
<keyword evidence="11 13" id="KW-1133">Transmembrane helix</keyword>
<keyword evidence="9 16" id="KW-0418">Kinase</keyword>
<evidence type="ECO:0000256" key="5">
    <source>
        <dbReference type="ARBA" id="ARBA00022553"/>
    </source>
</evidence>
<dbReference type="PANTHER" id="PTHR41523">
    <property type="entry name" value="TWO-COMPONENT SYSTEM SENSOR PROTEIN"/>
    <property type="match status" value="1"/>
</dbReference>
<dbReference type="Proteomes" id="UP000185487">
    <property type="component" value="Chromosome"/>
</dbReference>
<evidence type="ECO:0000256" key="12">
    <source>
        <dbReference type="ARBA" id="ARBA00023136"/>
    </source>
</evidence>
<evidence type="ECO:0000313" key="17">
    <source>
        <dbReference type="Proteomes" id="UP000185487"/>
    </source>
</evidence>
<keyword evidence="12 13" id="KW-0472">Membrane</keyword>
<feature type="domain" description="HAMP" evidence="14">
    <location>
        <begin position="340"/>
        <end position="392"/>
    </location>
</feature>
<comment type="catalytic activity">
    <reaction evidence="1">
        <text>ATP + protein L-histidine = ADP + protein N-phospho-L-histidine.</text>
        <dbReference type="EC" id="2.7.13.3"/>
    </reaction>
</comment>
<dbReference type="InterPro" id="IPR011102">
    <property type="entry name" value="Sig_transdc_His_kinase_HWE"/>
</dbReference>
<evidence type="ECO:0000256" key="1">
    <source>
        <dbReference type="ARBA" id="ARBA00000085"/>
    </source>
</evidence>
<keyword evidence="17" id="KW-1185">Reference proteome</keyword>
<dbReference type="InterPro" id="IPR033479">
    <property type="entry name" value="dCache_1"/>
</dbReference>
<dbReference type="GO" id="GO:0007165">
    <property type="term" value="P:signal transduction"/>
    <property type="evidence" value="ECO:0007669"/>
    <property type="project" value="InterPro"/>
</dbReference>
<evidence type="ECO:0000256" key="3">
    <source>
        <dbReference type="ARBA" id="ARBA00012438"/>
    </source>
</evidence>
<dbReference type="CDD" id="cd12915">
    <property type="entry name" value="PDC2_DGC_like"/>
    <property type="match status" value="1"/>
</dbReference>
<dbReference type="CDD" id="cd12914">
    <property type="entry name" value="PDC1_DGC_like"/>
    <property type="match status" value="1"/>
</dbReference>
<dbReference type="PROSITE" id="PS50885">
    <property type="entry name" value="HAMP"/>
    <property type="match status" value="1"/>
</dbReference>
<evidence type="ECO:0000256" key="9">
    <source>
        <dbReference type="ARBA" id="ARBA00022777"/>
    </source>
</evidence>
<keyword evidence="6" id="KW-0808">Transferase</keyword>
<keyword evidence="4" id="KW-1003">Cell membrane</keyword>
<dbReference type="CDD" id="cd06225">
    <property type="entry name" value="HAMP"/>
    <property type="match status" value="1"/>
</dbReference>
<dbReference type="Gene3D" id="3.30.565.10">
    <property type="entry name" value="Histidine kinase-like ATPase, C-terminal domain"/>
    <property type="match status" value="1"/>
</dbReference>
<accession>A0AAE8L8L4</accession>
<evidence type="ECO:0000256" key="6">
    <source>
        <dbReference type="ARBA" id="ARBA00022679"/>
    </source>
</evidence>
<dbReference type="SMART" id="SM00304">
    <property type="entry name" value="HAMP"/>
    <property type="match status" value="1"/>
</dbReference>
<evidence type="ECO:0000313" key="16">
    <source>
        <dbReference type="EMBL" id="SFH42763.1"/>
    </source>
</evidence>
<name>A0AAE8L8L4_9HYPH</name>
<dbReference type="RefSeq" id="WP_236952844.1">
    <property type="nucleotide sequence ID" value="NZ_CP015367.1"/>
</dbReference>
<dbReference type="SUPFAM" id="SSF158472">
    <property type="entry name" value="HAMP domain-like"/>
    <property type="match status" value="1"/>
</dbReference>
<dbReference type="GO" id="GO:0004673">
    <property type="term" value="F:protein histidine kinase activity"/>
    <property type="evidence" value="ECO:0007669"/>
    <property type="project" value="UniProtKB-EC"/>
</dbReference>
<dbReference type="Proteomes" id="UP000199140">
    <property type="component" value="Unassembled WGS sequence"/>
</dbReference>
<dbReference type="KEGG" id="mphy:MCBMB27_05466"/>
<dbReference type="PANTHER" id="PTHR41523:SF7">
    <property type="entry name" value="HISTIDINE KINASE"/>
    <property type="match status" value="1"/>
</dbReference>
<dbReference type="InterPro" id="IPR036890">
    <property type="entry name" value="HATPase_C_sf"/>
</dbReference>
<dbReference type="Pfam" id="PF00672">
    <property type="entry name" value="HAMP"/>
    <property type="match status" value="1"/>
</dbReference>
<proteinExistence type="predicted"/>
<dbReference type="Gene3D" id="3.30.450.20">
    <property type="entry name" value="PAS domain"/>
    <property type="match status" value="1"/>
</dbReference>
<dbReference type="AlphaFoldDB" id="A0AAE8L8L4"/>
<sequence>MDSPGWRAEALTMALQPNRPSSVAGSRETTGFTKLGNSMSLTKRIVGLVVLALIPALAVQGYNEYALRAARAEAVRREAMRGAKAVAADLGQFGRGARQILAILAGVAEVRGRDARACTAYLATVGGKVPGSFFFGVADPDGRIRCNTLGSPVGAYSVADRSYFQEAMRTGGFAIGEVVSGRVTGRPTIQFAQAIADDDGDGRPEGIVITSIDLSYLAARQSDAGLPPDAALTVADRNGTILVRLPDHEAWAGKPLPTAFWKALADHRGGVADLTGLRGNPRITAVAGGAPGDLDGMTVAVGLSPATAFADIDAATRRGVVLIGVGAILAVAAALLAGRAFIRRPVRRLLGAAGAWRAGELGTRTGLSGTDEFGRLGEAFDAMAASLQRHQGELREEVARSRVLQERQTMMLHELNHRVRNTLTTVQSLARQARRDEDRGERLEGRILSLSKTHDLLSRDDWEGASLRTVLENELSPFRDEQLHRFGLEGADVDLPPRYVLALGMTVHELTTNAAKYGALSTDTGRIDVTWKVVVGESGARRLALEWRESGGPPVRKTGKRGFGTRLITGGVSRELGGEVRLEFAPEGLRCSLDVPLDEPDRFTSFAAATDVRPVGRA</sequence>
<feature type="transmembrane region" description="Helical" evidence="13">
    <location>
        <begin position="45"/>
        <end position="62"/>
    </location>
</feature>
<keyword evidence="5" id="KW-0597">Phosphoprotein</keyword>
<evidence type="ECO:0000313" key="18">
    <source>
        <dbReference type="Proteomes" id="UP000199140"/>
    </source>
</evidence>
<evidence type="ECO:0000256" key="10">
    <source>
        <dbReference type="ARBA" id="ARBA00022840"/>
    </source>
</evidence>
<dbReference type="Pfam" id="PF07536">
    <property type="entry name" value="HWE_HK"/>
    <property type="match status" value="1"/>
</dbReference>
<dbReference type="SMART" id="SM00911">
    <property type="entry name" value="HWE_HK"/>
    <property type="match status" value="1"/>
</dbReference>
<organism evidence="16 18">
    <name type="scientific">Methylobacterium phyllosphaerae</name>
    <dbReference type="NCBI Taxonomy" id="418223"/>
    <lineage>
        <taxon>Bacteria</taxon>
        <taxon>Pseudomonadati</taxon>
        <taxon>Pseudomonadota</taxon>
        <taxon>Alphaproteobacteria</taxon>
        <taxon>Hyphomicrobiales</taxon>
        <taxon>Methylobacteriaceae</taxon>
        <taxon>Methylobacterium</taxon>
    </lineage>
</organism>
<keyword evidence="10" id="KW-0067">ATP-binding</keyword>
<dbReference type="Pfam" id="PF02743">
    <property type="entry name" value="dCache_1"/>
    <property type="match status" value="1"/>
</dbReference>
<keyword evidence="7 13" id="KW-0812">Transmembrane</keyword>
<protein>
    <recommendedName>
        <fullName evidence="3">histidine kinase</fullName>
        <ecNumber evidence="3">2.7.13.3</ecNumber>
    </recommendedName>
</protein>
<gene>
    <name evidence="15" type="ORF">MCBMB27_05466</name>
    <name evidence="16" type="ORF">SAMN05192567_12452</name>
</gene>
<feature type="transmembrane region" description="Helical" evidence="13">
    <location>
        <begin position="320"/>
        <end position="342"/>
    </location>
</feature>
<evidence type="ECO:0000256" key="4">
    <source>
        <dbReference type="ARBA" id="ARBA00022475"/>
    </source>
</evidence>
<evidence type="ECO:0000256" key="7">
    <source>
        <dbReference type="ARBA" id="ARBA00022692"/>
    </source>
</evidence>
<dbReference type="EMBL" id="CP015367">
    <property type="protein sequence ID" value="APT34757.1"/>
    <property type="molecule type" value="Genomic_DNA"/>
</dbReference>